<dbReference type="NCBIfam" id="TIGR04222">
    <property type="entry name" value="near_uncomplex"/>
    <property type="match status" value="1"/>
</dbReference>
<sequence length="324" mass="32462">MTLDPSNVTWGISASTFLAGYLLLAVVVFGHATVRRRQLLAGPESVRTSTLTAGQVGYLNGGERLAVCTALAGLRNAGAIAIGPAPDRYLVVAGDRPVGASGLEAAVHRFAGQRRRPRELTWDSGVAMELSRLRTGLERAGLMPGAEILRALRGQTWLLGAVLLLGVLRLLAEVSTGEPWLPSVLVLVGLGVATVLLGRRPPVRTRAGDWALGALRTEHAHLSPAQRPAWSTYGPTGAAMSVALFGPAAFWAADPEFAAEAGIQQRLGVATAGGSSGDSGGSGGFVCSGGGFGSDSGGGFGSDSGGGHGCGGGGGGCGGGGGGS</sequence>
<dbReference type="InterPro" id="IPR026467">
    <property type="entry name" value="Ser/Gly_Cys_C_dom"/>
</dbReference>
<accession>A0ABU7SAT9</accession>
<keyword evidence="1" id="KW-1133">Transmembrane helix</keyword>
<feature type="transmembrane region" description="Helical" evidence="1">
    <location>
        <begin position="180"/>
        <end position="198"/>
    </location>
</feature>
<dbReference type="RefSeq" id="WP_331207388.1">
    <property type="nucleotide sequence ID" value="NZ_JAZGQL010000006.1"/>
</dbReference>
<name>A0ABU7SAT9_9ACTN</name>
<comment type="caution">
    <text evidence="2">The sequence shown here is derived from an EMBL/GenBank/DDBJ whole genome shotgun (WGS) entry which is preliminary data.</text>
</comment>
<evidence type="ECO:0000256" key="1">
    <source>
        <dbReference type="SAM" id="Phobius"/>
    </source>
</evidence>
<dbReference type="EMBL" id="JAZGQL010000006">
    <property type="protein sequence ID" value="MEE6307056.1"/>
    <property type="molecule type" value="Genomic_DNA"/>
</dbReference>
<keyword evidence="3" id="KW-1185">Reference proteome</keyword>
<proteinExistence type="predicted"/>
<gene>
    <name evidence="2" type="ORF">V1634_09495</name>
</gene>
<feature type="transmembrane region" description="Helical" evidence="1">
    <location>
        <begin position="156"/>
        <end position="174"/>
    </location>
</feature>
<keyword evidence="1" id="KW-0472">Membrane</keyword>
<keyword evidence="1" id="KW-0812">Transmembrane</keyword>
<dbReference type="Proteomes" id="UP001339911">
    <property type="component" value="Unassembled WGS sequence"/>
</dbReference>
<evidence type="ECO:0000313" key="2">
    <source>
        <dbReference type="EMBL" id="MEE6307056.1"/>
    </source>
</evidence>
<organism evidence="2 3">
    <name type="scientific">Plantactinospora veratri</name>
    <dbReference type="NCBI Taxonomy" id="1436122"/>
    <lineage>
        <taxon>Bacteria</taxon>
        <taxon>Bacillati</taxon>
        <taxon>Actinomycetota</taxon>
        <taxon>Actinomycetes</taxon>
        <taxon>Micromonosporales</taxon>
        <taxon>Micromonosporaceae</taxon>
        <taxon>Plantactinospora</taxon>
    </lineage>
</organism>
<protein>
    <submittedName>
        <fullName evidence="2">TIGR04222 domain-containing membrane protein</fullName>
    </submittedName>
</protein>
<evidence type="ECO:0000313" key="3">
    <source>
        <dbReference type="Proteomes" id="UP001339911"/>
    </source>
</evidence>
<reference evidence="2 3" key="1">
    <citation type="submission" date="2024-01" db="EMBL/GenBank/DDBJ databases">
        <title>Genome insights into Plantactinospora veratri sp. nov.</title>
        <authorList>
            <person name="Wang L."/>
        </authorList>
    </citation>
    <scope>NUCLEOTIDE SEQUENCE [LARGE SCALE GENOMIC DNA]</scope>
    <source>
        <strain evidence="2 3">NEAU-FHS4</strain>
    </source>
</reference>
<feature type="transmembrane region" description="Helical" evidence="1">
    <location>
        <begin position="12"/>
        <end position="30"/>
    </location>
</feature>